<organism evidence="3 4">
    <name type="scientific">Pseudallescheria apiosperma</name>
    <name type="common">Scedosporium apiospermum</name>
    <dbReference type="NCBI Taxonomy" id="563466"/>
    <lineage>
        <taxon>Eukaryota</taxon>
        <taxon>Fungi</taxon>
        <taxon>Dikarya</taxon>
        <taxon>Ascomycota</taxon>
        <taxon>Pezizomycotina</taxon>
        <taxon>Sordariomycetes</taxon>
        <taxon>Hypocreomycetidae</taxon>
        <taxon>Microascales</taxon>
        <taxon>Microascaceae</taxon>
        <taxon>Scedosporium</taxon>
    </lineage>
</organism>
<dbReference type="Proteomes" id="UP000028545">
    <property type="component" value="Unassembled WGS sequence"/>
</dbReference>
<dbReference type="VEuPathDB" id="FungiDB:SAPIO_CDS2552"/>
<dbReference type="InterPro" id="IPR056632">
    <property type="entry name" value="DUF7730"/>
</dbReference>
<comment type="caution">
    <text evidence="3">The sequence shown here is derived from an EMBL/GenBank/DDBJ whole genome shotgun (WGS) entry which is preliminary data.</text>
</comment>
<dbReference type="HOGENOM" id="CLU_039760_0_0_1"/>
<protein>
    <recommendedName>
        <fullName evidence="2">DUF7730 domain-containing protein</fullName>
    </recommendedName>
</protein>
<dbReference type="OrthoDB" id="515692at2759"/>
<dbReference type="Pfam" id="PF24864">
    <property type="entry name" value="DUF7730"/>
    <property type="match status" value="1"/>
</dbReference>
<dbReference type="EMBL" id="JOWA01000086">
    <property type="protein sequence ID" value="KEZ45118.1"/>
    <property type="molecule type" value="Genomic_DNA"/>
</dbReference>
<feature type="compositionally biased region" description="Basic residues" evidence="1">
    <location>
        <begin position="13"/>
        <end position="22"/>
    </location>
</feature>
<dbReference type="AlphaFoldDB" id="A0A084GCQ6"/>
<evidence type="ECO:0000256" key="1">
    <source>
        <dbReference type="SAM" id="MobiDB-lite"/>
    </source>
</evidence>
<dbReference type="PANTHER" id="PTHR38790">
    <property type="entry name" value="2EXR DOMAIN-CONTAINING PROTEIN-RELATED"/>
    <property type="match status" value="1"/>
</dbReference>
<dbReference type="GeneID" id="27721624"/>
<evidence type="ECO:0000313" key="4">
    <source>
        <dbReference type="Proteomes" id="UP000028545"/>
    </source>
</evidence>
<accession>A0A084GCQ6</accession>
<keyword evidence="4" id="KW-1185">Reference proteome</keyword>
<feature type="domain" description="DUF7730" evidence="2">
    <location>
        <begin position="168"/>
        <end position="269"/>
    </location>
</feature>
<evidence type="ECO:0000259" key="2">
    <source>
        <dbReference type="Pfam" id="PF24864"/>
    </source>
</evidence>
<sequence length="480" mass="54619">MAGIRKWIRSKLHSKPKAKKRVQQPVREHQESLPFLPETRRPLTRGSAHGDEEPDFSLLLQNYGLFGRVPYEIRRQILVEAFGGRTLHVDLSYRHPLVRKPRSAGTSGSGENARAEVAARGMHHRHCDLGSELVSDTSRPRAWQWFGCVCHRRTGYSEIEVEQRYAANKFSRTIEPCDDECLEESESVCSCQVEQSDSSDGAACFVGVMGWLLACRQAYADGVDVLYSTNTLHFSSLDLQLNLTRLIPRHHLERITSLELLWKLNSTEIRPEVPLPNHVKPLWDAGPDFQGHPDSPLHILCQMIPQTFPRLRRLYISFQCWLDSGSHGGADLISDVETIFLGPVEDMMRAYLLERSRQEGRDHGHNLSHGYGDLELNAAIQWGAWFTLLKKYMQLEGTKLKFESDDFMAWRGRFWKPLRLGSDVVTGSGSDGGGTGYEENGGEGCGYWICGGWQDADPYGTNYWEFVNWGWKWNWGGTTY</sequence>
<reference evidence="3 4" key="1">
    <citation type="journal article" date="2014" name="Genome Announc.">
        <title>Draft genome sequence of the pathogenic fungus Scedosporium apiospermum.</title>
        <authorList>
            <person name="Vandeputte P."/>
            <person name="Ghamrawi S."/>
            <person name="Rechenmann M."/>
            <person name="Iltis A."/>
            <person name="Giraud S."/>
            <person name="Fleury M."/>
            <person name="Thornton C."/>
            <person name="Delhaes L."/>
            <person name="Meyer W."/>
            <person name="Papon N."/>
            <person name="Bouchara J.P."/>
        </authorList>
    </citation>
    <scope>NUCLEOTIDE SEQUENCE [LARGE SCALE GENOMIC DNA]</scope>
    <source>
        <strain evidence="3 4">IHEM 14462</strain>
    </source>
</reference>
<dbReference type="OMA" id="ERILCAM"/>
<dbReference type="KEGG" id="sapo:SAPIO_CDS2552"/>
<feature type="region of interest" description="Disordered" evidence="1">
    <location>
        <begin position="13"/>
        <end position="51"/>
    </location>
</feature>
<proteinExistence type="predicted"/>
<dbReference type="RefSeq" id="XP_016644917.1">
    <property type="nucleotide sequence ID" value="XM_016785541.1"/>
</dbReference>
<evidence type="ECO:0000313" key="3">
    <source>
        <dbReference type="EMBL" id="KEZ45118.1"/>
    </source>
</evidence>
<name>A0A084GCQ6_PSEDA</name>
<gene>
    <name evidence="3" type="ORF">SAPIO_CDS2552</name>
</gene>